<name>A0AAE9CUX2_CAEBR</name>
<evidence type="ECO:0000313" key="3">
    <source>
        <dbReference type="EMBL" id="ULT82783.1"/>
    </source>
</evidence>
<dbReference type="AlphaFoldDB" id="A0AAE9CUX2"/>
<dbReference type="OMA" id="ASTQHFK"/>
<dbReference type="Proteomes" id="UP000827892">
    <property type="component" value="Chromosome X"/>
</dbReference>
<feature type="compositionally biased region" description="Polar residues" evidence="1">
    <location>
        <begin position="32"/>
        <end position="41"/>
    </location>
</feature>
<protein>
    <submittedName>
        <fullName evidence="3">Uncharacterized protein</fullName>
    </submittedName>
</protein>
<evidence type="ECO:0000256" key="2">
    <source>
        <dbReference type="SAM" id="SignalP"/>
    </source>
</evidence>
<sequence>MRLFPLLFLFYISFVDGSLISRSSRMKRQISVGSDASTDGNGDSVMTDASTQHFKNPDGSLGMNVTANGNSTGTGSTNIETSAGGNVGDTSVDNVANVMSVGDISKSYSDIFAAVDGEKITSNVMQQGRVAGQGATLSNVNGGSSMQNLNGENKNGFSYGNAGGTGSIKTEAEVQTQQVMSWDQLMARIMAVAASTGLGSAQSNLDMGTGSGNKNITISGLVSGLNSNQGTVNTLVKGNGIINGTDQQIVGTMYGMSSGKGNSTLVGASSIVSNQSDSLGEIQAFGNSNAFSSGNTSVNLMSNTNIEGEGGLGVVHISGKGQGKDNNILASNGLKFVNSNNDAAFMGTGNIKGSGTDENSKASQTVETAVDPSGIVKIIAQSDGQSISHDGKNSSLSFSDNGLVGGWRNSSFGGYANGVGAASGKDSNVTGQGFVEMDGDSMNGNSSMQAYGTGTGPILADTRAVLNVEKDGVQRNGTVNGIASADGNNTHVNSLSMISNINGFETVNNYQKVASSGAGSSSVSASSWTIFKRKKRFSVLNDILNK</sequence>
<feature type="chain" id="PRO_5042273323" evidence="2">
    <location>
        <begin position="18"/>
        <end position="546"/>
    </location>
</feature>
<keyword evidence="2" id="KW-0732">Signal</keyword>
<dbReference type="EMBL" id="CP090896">
    <property type="protein sequence ID" value="ULT82783.1"/>
    <property type="molecule type" value="Genomic_DNA"/>
</dbReference>
<feature type="region of interest" description="Disordered" evidence="1">
    <location>
        <begin position="32"/>
        <end position="87"/>
    </location>
</feature>
<evidence type="ECO:0000256" key="1">
    <source>
        <dbReference type="SAM" id="MobiDB-lite"/>
    </source>
</evidence>
<gene>
    <name evidence="3" type="ORF">L3Y34_012196</name>
</gene>
<reference evidence="3 4" key="1">
    <citation type="submission" date="2022-05" db="EMBL/GenBank/DDBJ databases">
        <title>Chromosome-level reference genomes for two strains of Caenorhabditis briggsae: an improved platform for comparative genomics.</title>
        <authorList>
            <person name="Stevens L."/>
            <person name="Andersen E.C."/>
        </authorList>
    </citation>
    <scope>NUCLEOTIDE SEQUENCE [LARGE SCALE GENOMIC DNA]</scope>
    <source>
        <strain evidence="3">QX1410_ONT</strain>
        <tissue evidence="3">Whole-organism</tissue>
    </source>
</reference>
<feature type="compositionally biased region" description="Low complexity" evidence="1">
    <location>
        <begin position="68"/>
        <end position="78"/>
    </location>
</feature>
<evidence type="ECO:0000313" key="4">
    <source>
        <dbReference type="Proteomes" id="UP000827892"/>
    </source>
</evidence>
<organism evidence="3 4">
    <name type="scientific">Caenorhabditis briggsae</name>
    <dbReference type="NCBI Taxonomy" id="6238"/>
    <lineage>
        <taxon>Eukaryota</taxon>
        <taxon>Metazoa</taxon>
        <taxon>Ecdysozoa</taxon>
        <taxon>Nematoda</taxon>
        <taxon>Chromadorea</taxon>
        <taxon>Rhabditida</taxon>
        <taxon>Rhabditina</taxon>
        <taxon>Rhabditomorpha</taxon>
        <taxon>Rhabditoidea</taxon>
        <taxon>Rhabditidae</taxon>
        <taxon>Peloderinae</taxon>
        <taxon>Caenorhabditis</taxon>
    </lineage>
</organism>
<proteinExistence type="predicted"/>
<feature type="signal peptide" evidence="2">
    <location>
        <begin position="1"/>
        <end position="17"/>
    </location>
</feature>
<accession>A0AAE9CUX2</accession>